<accession>B7BAT7</accession>
<keyword evidence="5 8" id="KW-0812">Transmembrane</keyword>
<evidence type="ECO:0000256" key="4">
    <source>
        <dbReference type="ARBA" id="ARBA00022475"/>
    </source>
</evidence>
<dbReference type="GO" id="GO:0005886">
    <property type="term" value="C:plasma membrane"/>
    <property type="evidence" value="ECO:0007669"/>
    <property type="project" value="UniProtKB-SubCell"/>
</dbReference>
<keyword evidence="3" id="KW-0813">Transport</keyword>
<feature type="domain" description="YidE/YbjL duplication" evidence="9">
    <location>
        <begin position="429"/>
        <end position="597"/>
    </location>
</feature>
<keyword evidence="6 8" id="KW-1133">Transmembrane helix</keyword>
<feature type="transmembrane region" description="Helical" evidence="8">
    <location>
        <begin position="95"/>
        <end position="112"/>
    </location>
</feature>
<feature type="transmembrane region" description="Helical" evidence="8">
    <location>
        <begin position="451"/>
        <end position="469"/>
    </location>
</feature>
<dbReference type="STRING" id="537006.PRABACTJOHN_02147"/>
<evidence type="ECO:0000256" key="5">
    <source>
        <dbReference type="ARBA" id="ARBA00022692"/>
    </source>
</evidence>
<dbReference type="GO" id="GO:0022857">
    <property type="term" value="F:transmembrane transporter activity"/>
    <property type="evidence" value="ECO:0007669"/>
    <property type="project" value="InterPro"/>
</dbReference>
<comment type="caution">
    <text evidence="10">The sequence shown here is derived from an EMBL/GenBank/DDBJ whole genome shotgun (WGS) entry which is preliminary data.</text>
</comment>
<reference evidence="10 11" key="2">
    <citation type="submission" date="2008-10" db="EMBL/GenBank/DDBJ databases">
        <authorList>
            <person name="Fulton L."/>
            <person name="Clifton S."/>
            <person name="Fulton B."/>
            <person name="Xu J."/>
            <person name="Minx P."/>
            <person name="Pepin K.H."/>
            <person name="Johnson M."/>
            <person name="Bhonagiri V."/>
            <person name="Nash W.E."/>
            <person name="Mardis E.R."/>
            <person name="Wilson R.K."/>
        </authorList>
    </citation>
    <scope>NUCLEOTIDE SEQUENCE [LARGE SCALE GENOMIC DNA]</scope>
    <source>
        <strain evidence="10 11">DSM 18315</strain>
    </source>
</reference>
<feature type="transmembrane region" description="Helical" evidence="8">
    <location>
        <begin position="490"/>
        <end position="508"/>
    </location>
</feature>
<dbReference type="EMBL" id="ABYH01000240">
    <property type="protein sequence ID" value="EEC96454.1"/>
    <property type="molecule type" value="Genomic_DNA"/>
</dbReference>
<feature type="domain" description="YidE/YbjL duplication" evidence="9">
    <location>
        <begin position="50"/>
        <end position="211"/>
    </location>
</feature>
<evidence type="ECO:0000259" key="9">
    <source>
        <dbReference type="Pfam" id="PF06826"/>
    </source>
</evidence>
<feature type="transmembrane region" description="Helical" evidence="8">
    <location>
        <begin position="124"/>
        <end position="144"/>
    </location>
</feature>
<dbReference type="AlphaFoldDB" id="B7BAT7"/>
<dbReference type="NCBIfam" id="TIGR03802">
    <property type="entry name" value="Asp_Ala_antiprt"/>
    <property type="match status" value="1"/>
</dbReference>
<dbReference type="InterPro" id="IPR050144">
    <property type="entry name" value="AAE_transporter"/>
</dbReference>
<evidence type="ECO:0000256" key="2">
    <source>
        <dbReference type="ARBA" id="ARBA00009854"/>
    </source>
</evidence>
<dbReference type="NCBIfam" id="TIGR01625">
    <property type="entry name" value="YidE_YbjL_dupl"/>
    <property type="match status" value="1"/>
</dbReference>
<evidence type="ECO:0000313" key="10">
    <source>
        <dbReference type="EMBL" id="EEC96454.1"/>
    </source>
</evidence>
<sequence length="601" mass="64688">MPTINLTLLSFGLTQQLFPLSCFIINFINAKKNRYMEWFANLLRHYPELAIFLTLAFGFWIGKFKIKKFTLGTVTSVLLVGVLIGQLHIDIGAPLKSVFFLMFLFAVGYSVGPQFFRGLKKEGLPQVLFAVVMCLFCLLAPFMLAKIMGYSAGEAAGLLAGSQTISAVLGVAEDTINQLGIPAADKTDMINVMPVAYAVSYIFGTAGSAWIMSDIAPRLLGGIESVKKACRELEAKMGADDESEQPGFMPAARPITFRAYKISNDWFGAGKTVKELEDYLEGEGRRLFVERVRIDGVIRDAKADQMLLKGNEVVLSGRREFVIGEEDWIGDEVNDIELLDFPAETLPVLISRKKYAGMTVAKLRKLPVMHGVSIKSIKRAGINIPVLAATTIDPGDMLELVGTKLEVNAAADTLGYADRPTNQTDMIFVGLGIFLGGVVGALTIHFGGVPISLSTSGGALIAGLVFGWLRSKHPTFGRIPEPSLWVLNNVGLNMFIAVVGITAGPSFVTGLKEVGISLFFIGALATAIPLIVGVLLGRYVFKFHPAITLGCTSGARTTTAALGAVEDAVESQTPALGYTVTYAVGNTLLIIWGVVIVLLMT</sequence>
<dbReference type="InterPro" id="IPR036721">
    <property type="entry name" value="RCK_C_sf"/>
</dbReference>
<organism evidence="10 11">
    <name type="scientific">Parabacteroides johnsonii DSM 18315</name>
    <dbReference type="NCBI Taxonomy" id="537006"/>
    <lineage>
        <taxon>Bacteria</taxon>
        <taxon>Pseudomonadati</taxon>
        <taxon>Bacteroidota</taxon>
        <taxon>Bacteroidia</taxon>
        <taxon>Bacteroidales</taxon>
        <taxon>Tannerellaceae</taxon>
        <taxon>Parabacteroides</taxon>
    </lineage>
</organism>
<gene>
    <name evidence="10" type="primary">aspT</name>
    <name evidence="10" type="ORF">PRABACTJOHN_02147</name>
</gene>
<dbReference type="InterPro" id="IPR006512">
    <property type="entry name" value="YidE_YbjL"/>
</dbReference>
<protein>
    <submittedName>
        <fullName evidence="10">Aspartate-alanine antiporter</fullName>
    </submittedName>
</protein>
<name>B7BAT7_9BACT</name>
<feature type="transmembrane region" description="Helical" evidence="8">
    <location>
        <begin position="580"/>
        <end position="600"/>
    </location>
</feature>
<proteinExistence type="inferred from homology"/>
<dbReference type="PANTHER" id="PTHR30445:SF9">
    <property type="match status" value="1"/>
</dbReference>
<dbReference type="GO" id="GO:0006813">
    <property type="term" value="P:potassium ion transport"/>
    <property type="evidence" value="ECO:0007669"/>
    <property type="project" value="InterPro"/>
</dbReference>
<dbReference type="HOGENOM" id="CLU_035023_2_2_10"/>
<dbReference type="SUPFAM" id="SSF116726">
    <property type="entry name" value="TrkA C-terminal domain-like"/>
    <property type="match status" value="1"/>
</dbReference>
<dbReference type="Proteomes" id="UP000005510">
    <property type="component" value="Unassembled WGS sequence"/>
</dbReference>
<evidence type="ECO:0000256" key="7">
    <source>
        <dbReference type="ARBA" id="ARBA00023136"/>
    </source>
</evidence>
<evidence type="ECO:0000256" key="6">
    <source>
        <dbReference type="ARBA" id="ARBA00022989"/>
    </source>
</evidence>
<comment type="subcellular location">
    <subcellularLocation>
        <location evidence="1">Cell membrane</location>
        <topology evidence="1">Multi-pass membrane protein</topology>
    </subcellularLocation>
</comment>
<feature type="transmembrane region" description="Helical" evidence="8">
    <location>
        <begin position="195"/>
        <end position="212"/>
    </location>
</feature>
<dbReference type="PANTHER" id="PTHR30445">
    <property type="entry name" value="K(+)_H(+) ANTIPORTER SUBUNIT KHTT"/>
    <property type="match status" value="1"/>
</dbReference>
<keyword evidence="7 8" id="KW-0472">Membrane</keyword>
<dbReference type="Pfam" id="PF06826">
    <property type="entry name" value="Asp-Al_Ex"/>
    <property type="match status" value="2"/>
</dbReference>
<feature type="transmembrane region" description="Helical" evidence="8">
    <location>
        <begin position="69"/>
        <end position="89"/>
    </location>
</feature>
<evidence type="ECO:0000256" key="8">
    <source>
        <dbReference type="SAM" id="Phobius"/>
    </source>
</evidence>
<feature type="transmembrane region" description="Helical" evidence="8">
    <location>
        <begin position="46"/>
        <end position="62"/>
    </location>
</feature>
<evidence type="ECO:0000313" key="11">
    <source>
        <dbReference type="Proteomes" id="UP000005510"/>
    </source>
</evidence>
<feature type="transmembrane region" description="Helical" evidence="8">
    <location>
        <begin position="514"/>
        <end position="536"/>
    </location>
</feature>
<evidence type="ECO:0000256" key="3">
    <source>
        <dbReference type="ARBA" id="ARBA00022448"/>
    </source>
</evidence>
<feature type="transmembrane region" description="Helical" evidence="8">
    <location>
        <begin position="426"/>
        <end position="445"/>
    </location>
</feature>
<evidence type="ECO:0000256" key="1">
    <source>
        <dbReference type="ARBA" id="ARBA00004651"/>
    </source>
</evidence>
<dbReference type="InterPro" id="IPR022457">
    <property type="entry name" value="Asp_Ala_antiprt"/>
</dbReference>
<reference evidence="10 11" key="1">
    <citation type="submission" date="2008-10" db="EMBL/GenBank/DDBJ databases">
        <title>Draft genome sequence of Parabacteroides johnsonii (DSM 18315).</title>
        <authorList>
            <person name="Sudarsanam P."/>
            <person name="Ley R."/>
            <person name="Guruge J."/>
            <person name="Turnbaugh P.J."/>
            <person name="Mahowald M."/>
            <person name="Liep D."/>
            <person name="Gordon J."/>
        </authorList>
    </citation>
    <scope>NUCLEOTIDE SEQUENCE [LARGE SCALE GENOMIC DNA]</scope>
    <source>
        <strain evidence="10 11">DSM 18315</strain>
    </source>
</reference>
<comment type="similarity">
    <text evidence="2">Belongs to the AAE transporter (TC 2.A.81) family.</text>
</comment>
<keyword evidence="4" id="KW-1003">Cell membrane</keyword>